<reference evidence="8 9" key="1">
    <citation type="submission" date="2016-10" db="EMBL/GenBank/DDBJ databases">
        <authorList>
            <person name="de Groot N.N."/>
        </authorList>
    </citation>
    <scope>NUCLEOTIDE SEQUENCE [LARGE SCALE GENOMIC DNA]</scope>
    <source>
        <strain evidence="8 9">CCM7597</strain>
    </source>
</reference>
<evidence type="ECO:0000256" key="6">
    <source>
        <dbReference type="SAM" id="Phobius"/>
    </source>
</evidence>
<dbReference type="AlphaFoldDB" id="A0A1H4E656"/>
<evidence type="ECO:0000256" key="1">
    <source>
        <dbReference type="ARBA" id="ARBA00004141"/>
    </source>
</evidence>
<comment type="subcellular location">
    <subcellularLocation>
        <location evidence="1">Membrane</location>
        <topology evidence="1">Multi-pass membrane protein</topology>
    </subcellularLocation>
</comment>
<evidence type="ECO:0000256" key="3">
    <source>
        <dbReference type="ARBA" id="ARBA00022692"/>
    </source>
</evidence>
<evidence type="ECO:0000256" key="2">
    <source>
        <dbReference type="ARBA" id="ARBA00009399"/>
    </source>
</evidence>
<feature type="transmembrane region" description="Helical" evidence="6">
    <location>
        <begin position="116"/>
        <end position="134"/>
    </location>
</feature>
<name>A0A1H4E656_9BACI</name>
<evidence type="ECO:0000313" key="9">
    <source>
        <dbReference type="Proteomes" id="UP000198584"/>
    </source>
</evidence>
<protein>
    <submittedName>
        <fullName evidence="8">Putative flippase GtrA (Transmembrane translocase of bactoprenol-linked glucose)</fullName>
    </submittedName>
</protein>
<keyword evidence="4 6" id="KW-1133">Transmembrane helix</keyword>
<feature type="transmembrane region" description="Helical" evidence="6">
    <location>
        <begin position="53"/>
        <end position="71"/>
    </location>
</feature>
<keyword evidence="5 6" id="KW-0472">Membrane</keyword>
<dbReference type="Pfam" id="PF04138">
    <property type="entry name" value="GtrA_DPMS_TM"/>
    <property type="match status" value="1"/>
</dbReference>
<dbReference type="EMBL" id="FNQR01000008">
    <property type="protein sequence ID" value="SEA80307.1"/>
    <property type="molecule type" value="Genomic_DNA"/>
</dbReference>
<keyword evidence="9" id="KW-1185">Reference proteome</keyword>
<dbReference type="InterPro" id="IPR051401">
    <property type="entry name" value="GtrA_CellWall_Glycosyl"/>
</dbReference>
<organism evidence="8 9">
    <name type="scientific">Thalassobacillus cyri</name>
    <dbReference type="NCBI Taxonomy" id="571932"/>
    <lineage>
        <taxon>Bacteria</taxon>
        <taxon>Bacillati</taxon>
        <taxon>Bacillota</taxon>
        <taxon>Bacilli</taxon>
        <taxon>Bacillales</taxon>
        <taxon>Bacillaceae</taxon>
        <taxon>Thalassobacillus</taxon>
    </lineage>
</organism>
<feature type="transmembrane region" description="Helical" evidence="6">
    <location>
        <begin position="83"/>
        <end position="104"/>
    </location>
</feature>
<dbReference type="Proteomes" id="UP000198584">
    <property type="component" value="Unassembled WGS sequence"/>
</dbReference>
<evidence type="ECO:0000256" key="5">
    <source>
        <dbReference type="ARBA" id="ARBA00023136"/>
    </source>
</evidence>
<evidence type="ECO:0000259" key="7">
    <source>
        <dbReference type="Pfam" id="PF04138"/>
    </source>
</evidence>
<sequence>MNKASQLPKQALLKKWNNEFTRFVIVGGLNTANYYLFYVLFYNLLGWHYLPSHILAFLISMVISFFLNVYFTYKVKPTLSKFLMFPFTQAVNMSVSSLLIYVFVDLLHLNGNIAPLAAVFFTVPITFIVTSKILKR</sequence>
<comment type="similarity">
    <text evidence="2">Belongs to the GtrA family.</text>
</comment>
<dbReference type="PANTHER" id="PTHR38459:SF1">
    <property type="entry name" value="PROPHAGE BACTOPRENOL-LINKED GLUCOSE TRANSLOCASE HOMOLOG"/>
    <property type="match status" value="1"/>
</dbReference>
<dbReference type="InterPro" id="IPR007267">
    <property type="entry name" value="GtrA_DPMS_TM"/>
</dbReference>
<proteinExistence type="inferred from homology"/>
<dbReference type="GO" id="GO:0000271">
    <property type="term" value="P:polysaccharide biosynthetic process"/>
    <property type="evidence" value="ECO:0007669"/>
    <property type="project" value="InterPro"/>
</dbReference>
<dbReference type="GO" id="GO:0005886">
    <property type="term" value="C:plasma membrane"/>
    <property type="evidence" value="ECO:0007669"/>
    <property type="project" value="TreeGrafter"/>
</dbReference>
<evidence type="ECO:0000256" key="4">
    <source>
        <dbReference type="ARBA" id="ARBA00022989"/>
    </source>
</evidence>
<gene>
    <name evidence="8" type="ORF">SAMN05421743_108148</name>
</gene>
<evidence type="ECO:0000313" key="8">
    <source>
        <dbReference type="EMBL" id="SEA80307.1"/>
    </source>
</evidence>
<dbReference type="STRING" id="571932.SAMN05421743_108148"/>
<dbReference type="PANTHER" id="PTHR38459">
    <property type="entry name" value="PROPHAGE BACTOPRENOL-LINKED GLUCOSE TRANSLOCASE HOMOLOG"/>
    <property type="match status" value="1"/>
</dbReference>
<accession>A0A1H4E656</accession>
<feature type="domain" description="GtrA/DPMS transmembrane" evidence="7">
    <location>
        <begin position="22"/>
        <end position="132"/>
    </location>
</feature>
<keyword evidence="3 6" id="KW-0812">Transmembrane</keyword>
<feature type="transmembrane region" description="Helical" evidence="6">
    <location>
        <begin position="20"/>
        <end position="41"/>
    </location>
</feature>